<evidence type="ECO:0000313" key="2">
    <source>
        <dbReference type="EMBL" id="CAA6821732.1"/>
    </source>
</evidence>
<proteinExistence type="predicted"/>
<feature type="compositionally biased region" description="Acidic residues" evidence="1">
    <location>
        <begin position="103"/>
        <end position="113"/>
    </location>
</feature>
<gene>
    <name evidence="2" type="ORF">HELGO_WM45701</name>
</gene>
<protein>
    <submittedName>
        <fullName evidence="2">Uncharacterized protein</fullName>
    </submittedName>
</protein>
<dbReference type="EMBL" id="CACVAQ010000301">
    <property type="protein sequence ID" value="CAA6821732.1"/>
    <property type="molecule type" value="Genomic_DNA"/>
</dbReference>
<reference evidence="2" key="1">
    <citation type="submission" date="2020-01" db="EMBL/GenBank/DDBJ databases">
        <authorList>
            <person name="Meier V. D."/>
            <person name="Meier V D."/>
        </authorList>
    </citation>
    <scope>NUCLEOTIDE SEQUENCE</scope>
    <source>
        <strain evidence="2">HLG_WM_MAG_10</strain>
    </source>
</reference>
<evidence type="ECO:0000256" key="1">
    <source>
        <dbReference type="SAM" id="MobiDB-lite"/>
    </source>
</evidence>
<name>A0A6S6TLJ1_9BACT</name>
<organism evidence="2">
    <name type="scientific">uncultured Aureispira sp</name>
    <dbReference type="NCBI Taxonomy" id="1331704"/>
    <lineage>
        <taxon>Bacteria</taxon>
        <taxon>Pseudomonadati</taxon>
        <taxon>Bacteroidota</taxon>
        <taxon>Saprospiria</taxon>
        <taxon>Saprospirales</taxon>
        <taxon>Saprospiraceae</taxon>
        <taxon>Aureispira</taxon>
        <taxon>environmental samples</taxon>
    </lineage>
</organism>
<feature type="compositionally biased region" description="Acidic residues" evidence="1">
    <location>
        <begin position="50"/>
        <end position="77"/>
    </location>
</feature>
<accession>A0A6S6TLJ1</accession>
<dbReference type="AlphaFoldDB" id="A0A6S6TLJ1"/>
<sequence>MANDLDDILNDEDDLASFFEEDATDGDDDLASLFAEEDDDSDDLASFFADDNDTEDDADLASFFDGDDDDNKEEENDLASFFAEEPSGTDNKDTTDLASFFGNDDDDDDDDDGGGLFGEILGAVSGKPEPILPYKKEKRKAKLDVTKSSKEDHRNVKRYTKSELDEQLKRDYKYMLGKPYMVIQPVTIMADYPYKKKKSNSDAIESYNVEYDYALVIGKLLKWRSTEQFTRKPYKLGEIMYMKRGVYWVNGTQMRMEPHFAIVLHRSYKRIKTKRIRDMLAPLKQRLRTGKPFSIYKEFPILIERTGVFS</sequence>
<feature type="region of interest" description="Disordered" evidence="1">
    <location>
        <begin position="35"/>
        <end position="122"/>
    </location>
</feature>